<dbReference type="GeneID" id="7834733"/>
<keyword evidence="3" id="KW-0647">Proteasome</keyword>
<dbReference type="PANTHER" id="PTHR12828">
    <property type="entry name" value="PROTEASOME MATURATION PROTEIN UMP1"/>
    <property type="match status" value="1"/>
</dbReference>
<evidence type="ECO:0000313" key="4">
    <source>
        <dbReference type="Proteomes" id="UP000009168"/>
    </source>
</evidence>
<name>I7M3H7_TETTS</name>
<organism evidence="3 4">
    <name type="scientific">Tetrahymena thermophila (strain SB210)</name>
    <dbReference type="NCBI Taxonomy" id="312017"/>
    <lineage>
        <taxon>Eukaryota</taxon>
        <taxon>Sar</taxon>
        <taxon>Alveolata</taxon>
        <taxon>Ciliophora</taxon>
        <taxon>Intramacronucleata</taxon>
        <taxon>Oligohymenophorea</taxon>
        <taxon>Hymenostomatida</taxon>
        <taxon>Tetrahymenina</taxon>
        <taxon>Tetrahymenidae</taxon>
        <taxon>Tetrahymena</taxon>
    </lineage>
</organism>
<evidence type="ECO:0000313" key="3">
    <source>
        <dbReference type="EMBL" id="EAS03170.2"/>
    </source>
</evidence>
<evidence type="ECO:0000256" key="2">
    <source>
        <dbReference type="ARBA" id="ARBA00043974"/>
    </source>
</evidence>
<dbReference type="AlphaFoldDB" id="I7M3H7"/>
<proteinExistence type="inferred from homology"/>
<dbReference type="PANTHER" id="PTHR12828:SF3">
    <property type="entry name" value="PROTEASOME MATURATION PROTEIN"/>
    <property type="match status" value="1"/>
</dbReference>
<dbReference type="Proteomes" id="UP000009168">
    <property type="component" value="Unassembled WGS sequence"/>
</dbReference>
<dbReference type="Pfam" id="PF05348">
    <property type="entry name" value="UMP1"/>
    <property type="match status" value="1"/>
</dbReference>
<keyword evidence="4" id="KW-1185">Reference proteome</keyword>
<protein>
    <submittedName>
        <fullName evidence="3">Proteasome maturation factor UMP1</fullName>
    </submittedName>
</protein>
<dbReference type="EMBL" id="GG662504">
    <property type="protein sequence ID" value="EAS03170.2"/>
    <property type="molecule type" value="Genomic_DNA"/>
</dbReference>
<reference evidence="4" key="1">
    <citation type="journal article" date="2006" name="PLoS Biol.">
        <title>Macronuclear genome sequence of the ciliate Tetrahymena thermophila, a model eukaryote.</title>
        <authorList>
            <person name="Eisen J.A."/>
            <person name="Coyne R.S."/>
            <person name="Wu M."/>
            <person name="Wu D."/>
            <person name="Thiagarajan M."/>
            <person name="Wortman J.R."/>
            <person name="Badger J.H."/>
            <person name="Ren Q."/>
            <person name="Amedeo P."/>
            <person name="Jones K.M."/>
            <person name="Tallon L.J."/>
            <person name="Delcher A.L."/>
            <person name="Salzberg S.L."/>
            <person name="Silva J.C."/>
            <person name="Haas B.J."/>
            <person name="Majoros W.H."/>
            <person name="Farzad M."/>
            <person name="Carlton J.M."/>
            <person name="Smith R.K. Jr."/>
            <person name="Garg J."/>
            <person name="Pearlman R.E."/>
            <person name="Karrer K.M."/>
            <person name="Sun L."/>
            <person name="Manning G."/>
            <person name="Elde N.C."/>
            <person name="Turkewitz A.P."/>
            <person name="Asai D.J."/>
            <person name="Wilkes D.E."/>
            <person name="Wang Y."/>
            <person name="Cai H."/>
            <person name="Collins K."/>
            <person name="Stewart B.A."/>
            <person name="Lee S.R."/>
            <person name="Wilamowska K."/>
            <person name="Weinberg Z."/>
            <person name="Ruzzo W.L."/>
            <person name="Wloga D."/>
            <person name="Gaertig J."/>
            <person name="Frankel J."/>
            <person name="Tsao C.-C."/>
            <person name="Gorovsky M.A."/>
            <person name="Keeling P.J."/>
            <person name="Waller R.F."/>
            <person name="Patron N.J."/>
            <person name="Cherry J.M."/>
            <person name="Stover N.A."/>
            <person name="Krieger C.J."/>
            <person name="del Toro C."/>
            <person name="Ryder H.F."/>
            <person name="Williamson S.C."/>
            <person name="Barbeau R.A."/>
            <person name="Hamilton E.P."/>
            <person name="Orias E."/>
        </authorList>
    </citation>
    <scope>NUCLEOTIDE SEQUENCE [LARGE SCALE GENOMIC DNA]</scope>
    <source>
        <strain evidence="4">SB210</strain>
    </source>
</reference>
<dbReference type="InParanoid" id="I7M3H7"/>
<dbReference type="RefSeq" id="XP_001023415.2">
    <property type="nucleotide sequence ID" value="XM_001023415.2"/>
</dbReference>
<keyword evidence="1" id="KW-0143">Chaperone</keyword>
<sequence length="176" mass="20897">MITRRIINICAIRKIYFKNEIQKQQKINQINLQQINQLIIQQLFSKHKVKSQIFTKMMQDFTNQLDIQGGLPWTKKNENIEKHPVQTIQEMRLYGQEEAKMKTYSNLYGSQFPMLLTIERNILAQPSRLPGEKQSLLGLDIMMNRLNQIEFEDFLGTDNPEMHKLNAHERFLKSFD</sequence>
<dbReference type="KEGG" id="tet:TTHERM_00446520"/>
<evidence type="ECO:0000256" key="1">
    <source>
        <dbReference type="ARBA" id="ARBA00023186"/>
    </source>
</evidence>
<dbReference type="OrthoDB" id="311039at2759"/>
<dbReference type="GO" id="GO:0043248">
    <property type="term" value="P:proteasome assembly"/>
    <property type="evidence" value="ECO:0007669"/>
    <property type="project" value="InterPro"/>
</dbReference>
<comment type="similarity">
    <text evidence="2">Belongs to the POMP/UMP1 family.</text>
</comment>
<dbReference type="GO" id="GO:0005634">
    <property type="term" value="C:nucleus"/>
    <property type="evidence" value="ECO:0007669"/>
    <property type="project" value="TreeGrafter"/>
</dbReference>
<accession>I7M3H7</accession>
<dbReference type="GO" id="GO:0000502">
    <property type="term" value="C:proteasome complex"/>
    <property type="evidence" value="ECO:0007669"/>
    <property type="project" value="UniProtKB-KW"/>
</dbReference>
<dbReference type="InterPro" id="IPR008012">
    <property type="entry name" value="Ump1"/>
</dbReference>
<dbReference type="GO" id="GO:0005737">
    <property type="term" value="C:cytoplasm"/>
    <property type="evidence" value="ECO:0007669"/>
    <property type="project" value="TreeGrafter"/>
</dbReference>
<gene>
    <name evidence="3" type="ORF">TTHERM_00446520</name>
</gene>